<comment type="caution">
    <text evidence="2">The sequence shown here is derived from an EMBL/GenBank/DDBJ whole genome shotgun (WGS) entry which is preliminary data.</text>
</comment>
<feature type="compositionally biased region" description="Basic and acidic residues" evidence="1">
    <location>
        <begin position="362"/>
        <end position="374"/>
    </location>
</feature>
<feature type="compositionally biased region" description="Low complexity" evidence="1">
    <location>
        <begin position="94"/>
        <end position="129"/>
    </location>
</feature>
<feature type="region of interest" description="Disordered" evidence="1">
    <location>
        <begin position="427"/>
        <end position="499"/>
    </location>
</feature>
<organism evidence="2 3">
    <name type="scientific">Gymnopilus dilepis</name>
    <dbReference type="NCBI Taxonomy" id="231916"/>
    <lineage>
        <taxon>Eukaryota</taxon>
        <taxon>Fungi</taxon>
        <taxon>Dikarya</taxon>
        <taxon>Basidiomycota</taxon>
        <taxon>Agaricomycotina</taxon>
        <taxon>Agaricomycetes</taxon>
        <taxon>Agaricomycetidae</taxon>
        <taxon>Agaricales</taxon>
        <taxon>Agaricineae</taxon>
        <taxon>Hymenogastraceae</taxon>
        <taxon>Gymnopilus</taxon>
    </lineage>
</organism>
<gene>
    <name evidence="2" type="ORF">CVT26_001385</name>
</gene>
<name>A0A409X5A8_9AGAR</name>
<protein>
    <submittedName>
        <fullName evidence="2">Uncharacterized protein</fullName>
    </submittedName>
</protein>
<keyword evidence="3" id="KW-1185">Reference proteome</keyword>
<feature type="compositionally biased region" description="Acidic residues" evidence="1">
    <location>
        <begin position="278"/>
        <end position="294"/>
    </location>
</feature>
<sequence>MWRWYDPRELPCLGNPNSPWYVINADGMLFPRTARDMADESISDFYGRLDVVALENWEQARGFYTAYFHARNRRLELEAGAFNPAPSSLPVPPSSATYGSSSPAASPESSTTPLFGGAASSALPSSGEADSATPSPGNANNASAPVNGNDSPLSPLPNSSPPSPLSPLSEVSPPPPDIPYIARHFLDENWLAESAPMYWDFAVEEQAAESEDELPDMYADDFVMHDDHVAGPSSAVAGPSSAVAGPSSAVAGSSSAAGRSACTGLYAALLDDANNIELIDDDDDDDSDYEDGDSDDTRGSYTDEDGDHCIPVRKGKKKARSKGKKYKTVKRLKLNSSAATRVLRPYGQRRPIVVESEEEQDQAGRRDAVEEERSPATPAPATQRPASPSAGSETTHVSATPSPSPPSIPRVFVTVVPDPDSFERSEVLALLNPGREPPSFRYLNTDEDTPFEANVDIPLPDSPPPPPVAGPSSQRATLGDGEPPSPARSDSGSSDLLWGDDFTEAEMVVVNRRIAEAEAKYWKSVSLD</sequence>
<feature type="compositionally biased region" description="Low complexity" evidence="1">
    <location>
        <begin position="375"/>
        <end position="390"/>
    </location>
</feature>
<accession>A0A409X5A8</accession>
<feature type="compositionally biased region" description="Basic residues" evidence="1">
    <location>
        <begin position="311"/>
        <end position="333"/>
    </location>
</feature>
<feature type="compositionally biased region" description="Pro residues" evidence="1">
    <location>
        <begin position="460"/>
        <end position="469"/>
    </location>
</feature>
<feature type="compositionally biased region" description="Polar residues" evidence="1">
    <location>
        <begin position="132"/>
        <end position="150"/>
    </location>
</feature>
<proteinExistence type="predicted"/>
<reference evidence="2 3" key="1">
    <citation type="journal article" date="2018" name="Evol. Lett.">
        <title>Horizontal gene cluster transfer increased hallucinogenic mushroom diversity.</title>
        <authorList>
            <person name="Reynolds H.T."/>
            <person name="Vijayakumar V."/>
            <person name="Gluck-Thaler E."/>
            <person name="Korotkin H.B."/>
            <person name="Matheny P.B."/>
            <person name="Slot J.C."/>
        </authorList>
    </citation>
    <scope>NUCLEOTIDE SEQUENCE [LARGE SCALE GENOMIC DNA]</scope>
    <source>
        <strain evidence="2 3">SRW20</strain>
    </source>
</reference>
<evidence type="ECO:0000256" key="1">
    <source>
        <dbReference type="SAM" id="MobiDB-lite"/>
    </source>
</evidence>
<feature type="region of interest" description="Disordered" evidence="1">
    <location>
        <begin position="278"/>
        <end position="413"/>
    </location>
</feature>
<feature type="compositionally biased region" description="Polar residues" evidence="1">
    <location>
        <begin position="391"/>
        <end position="400"/>
    </location>
</feature>
<dbReference type="EMBL" id="NHYE01004188">
    <property type="protein sequence ID" value="PPQ85900.1"/>
    <property type="molecule type" value="Genomic_DNA"/>
</dbReference>
<dbReference type="InParanoid" id="A0A409X5A8"/>
<dbReference type="Proteomes" id="UP000284706">
    <property type="component" value="Unassembled WGS sequence"/>
</dbReference>
<feature type="compositionally biased region" description="Low complexity" evidence="1">
    <location>
        <begin position="489"/>
        <end position="499"/>
    </location>
</feature>
<dbReference type="AlphaFoldDB" id="A0A409X5A8"/>
<feature type="compositionally biased region" description="Pro residues" evidence="1">
    <location>
        <begin position="154"/>
        <end position="165"/>
    </location>
</feature>
<evidence type="ECO:0000313" key="2">
    <source>
        <dbReference type="EMBL" id="PPQ85900.1"/>
    </source>
</evidence>
<evidence type="ECO:0000313" key="3">
    <source>
        <dbReference type="Proteomes" id="UP000284706"/>
    </source>
</evidence>
<feature type="region of interest" description="Disordered" evidence="1">
    <location>
        <begin position="85"/>
        <end position="172"/>
    </location>
</feature>